<evidence type="ECO:0000313" key="6">
    <source>
        <dbReference type="Proteomes" id="UP000626242"/>
    </source>
</evidence>
<comment type="caution">
    <text evidence="5">The sequence shown here is derived from an EMBL/GenBank/DDBJ whole genome shotgun (WGS) entry which is preliminary data.</text>
</comment>
<dbReference type="InterPro" id="IPR050072">
    <property type="entry name" value="Peptidase_M20A"/>
</dbReference>
<evidence type="ECO:0000256" key="3">
    <source>
        <dbReference type="ARBA" id="ARBA00023285"/>
    </source>
</evidence>
<dbReference type="Gene3D" id="3.40.630.10">
    <property type="entry name" value="Zn peptidases"/>
    <property type="match status" value="1"/>
</dbReference>
<keyword evidence="1" id="KW-0479">Metal-binding</keyword>
<keyword evidence="6" id="KW-1185">Reference proteome</keyword>
<dbReference type="CDD" id="cd05651">
    <property type="entry name" value="M20_ArgE_DapE-like"/>
    <property type="match status" value="1"/>
</dbReference>
<name>A0ABR8WLG3_9FLAO</name>
<dbReference type="Pfam" id="PF01546">
    <property type="entry name" value="Peptidase_M20"/>
    <property type="match status" value="1"/>
</dbReference>
<protein>
    <submittedName>
        <fullName evidence="5">M20 family metallo-hydrolase</fullName>
    </submittedName>
</protein>
<accession>A0ABR8WLG3</accession>
<sequence length="350" mass="39125">MEILKNDARNFLIELIETPSFSREEENTALIIEKYLNLKNIPFQRKGNNIWAKNLQFDENLPTVLLNSHHDTVKPNSAYTLDPFEAVQKQGKIFGLGSNDAGASLVSLWAVFTHFYAVKLKYNLIYATTAEEEISGENGVKSILEDLGKIDFAIVGEPTKMDLAVAEKGLVVLNCVAKGTASHAAHINDDNSIYKAVRDIQKVQNFEFDKVSEVLGKVKATVTIINAGSQHNVVPDQCHFTIDVRTNEHYSNSEILEIFRNELESEIQPRSLALNSSKINLDHPFVFAAQKENCSLYGSPTVSDQALMPFDSVKIGPGDSTRSHTADEFIYQHELDEGIEKYIKILSHIL</sequence>
<gene>
    <name evidence="5" type="ORF">H9628_05460</name>
</gene>
<dbReference type="EMBL" id="JACSPS010000002">
    <property type="protein sequence ID" value="MBD8017912.1"/>
    <property type="molecule type" value="Genomic_DNA"/>
</dbReference>
<dbReference type="SUPFAM" id="SSF55031">
    <property type="entry name" value="Bacterial exopeptidase dimerisation domain"/>
    <property type="match status" value="1"/>
</dbReference>
<dbReference type="InterPro" id="IPR002933">
    <property type="entry name" value="Peptidase_M20"/>
</dbReference>
<evidence type="ECO:0000313" key="5">
    <source>
        <dbReference type="EMBL" id="MBD8017912.1"/>
    </source>
</evidence>
<dbReference type="Pfam" id="PF07687">
    <property type="entry name" value="M20_dimer"/>
    <property type="match status" value="1"/>
</dbReference>
<reference evidence="5 6" key="1">
    <citation type="submission" date="2020-08" db="EMBL/GenBank/DDBJ databases">
        <title>A Genomic Blueprint of the Chicken Gut Microbiome.</title>
        <authorList>
            <person name="Gilroy R."/>
            <person name="Ravi A."/>
            <person name="Getino M."/>
            <person name="Pursley I."/>
            <person name="Horton D.L."/>
            <person name="Alikhan N.-F."/>
            <person name="Baker D."/>
            <person name="Gharbi K."/>
            <person name="Hall N."/>
            <person name="Watson M."/>
            <person name="Adriaenssens E.M."/>
            <person name="Foster-Nyarko E."/>
            <person name="Jarju S."/>
            <person name="Secka A."/>
            <person name="Antonio M."/>
            <person name="Oren A."/>
            <person name="Chaudhuri R."/>
            <person name="La Ragione R.M."/>
            <person name="Hildebrand F."/>
            <person name="Pallen M.J."/>
        </authorList>
    </citation>
    <scope>NUCLEOTIDE SEQUENCE [LARGE SCALE GENOMIC DNA]</scope>
    <source>
        <strain evidence="5 6">Sa1CVA4</strain>
    </source>
</reference>
<dbReference type="PANTHER" id="PTHR43808:SF31">
    <property type="entry name" value="N-ACETYL-L-CITRULLINE DEACETYLASE"/>
    <property type="match status" value="1"/>
</dbReference>
<feature type="domain" description="Peptidase M20 dimerisation" evidence="4">
    <location>
        <begin position="165"/>
        <end position="266"/>
    </location>
</feature>
<organism evidence="5 6">
    <name type="scientific">Kaistella pullorum</name>
    <dbReference type="NCBI Taxonomy" id="2763074"/>
    <lineage>
        <taxon>Bacteria</taxon>
        <taxon>Pseudomonadati</taxon>
        <taxon>Bacteroidota</taxon>
        <taxon>Flavobacteriia</taxon>
        <taxon>Flavobacteriales</taxon>
        <taxon>Weeksellaceae</taxon>
        <taxon>Chryseobacterium group</taxon>
        <taxon>Kaistella</taxon>
    </lineage>
</organism>
<proteinExistence type="predicted"/>
<evidence type="ECO:0000259" key="4">
    <source>
        <dbReference type="Pfam" id="PF07687"/>
    </source>
</evidence>
<keyword evidence="3" id="KW-0170">Cobalt</keyword>
<keyword evidence="2" id="KW-0378">Hydrolase</keyword>
<dbReference type="InterPro" id="IPR011650">
    <property type="entry name" value="Peptidase_M20_dimer"/>
</dbReference>
<dbReference type="RefSeq" id="WP_251833117.1">
    <property type="nucleotide sequence ID" value="NZ_JACSPS010000002.1"/>
</dbReference>
<dbReference type="PANTHER" id="PTHR43808">
    <property type="entry name" value="ACETYLORNITHINE DEACETYLASE"/>
    <property type="match status" value="1"/>
</dbReference>
<evidence type="ECO:0000256" key="2">
    <source>
        <dbReference type="ARBA" id="ARBA00022801"/>
    </source>
</evidence>
<dbReference type="Gene3D" id="3.30.70.360">
    <property type="match status" value="1"/>
</dbReference>
<dbReference type="Proteomes" id="UP000626242">
    <property type="component" value="Unassembled WGS sequence"/>
</dbReference>
<dbReference type="InterPro" id="IPR036264">
    <property type="entry name" value="Bact_exopeptidase_dim_dom"/>
</dbReference>
<dbReference type="SUPFAM" id="SSF53187">
    <property type="entry name" value="Zn-dependent exopeptidases"/>
    <property type="match status" value="1"/>
</dbReference>
<evidence type="ECO:0000256" key="1">
    <source>
        <dbReference type="ARBA" id="ARBA00022723"/>
    </source>
</evidence>